<feature type="domain" description="N-acetyltransferase" evidence="2">
    <location>
        <begin position="4"/>
        <end position="150"/>
    </location>
</feature>
<dbReference type="AlphaFoldDB" id="A0A7X9RTL5"/>
<dbReference type="RefSeq" id="WP_169655716.1">
    <property type="nucleotide sequence ID" value="NZ_JABANE010000010.1"/>
</dbReference>
<dbReference type="Gene3D" id="3.40.630.30">
    <property type="match status" value="1"/>
</dbReference>
<keyword evidence="4" id="KW-1185">Reference proteome</keyword>
<dbReference type="GO" id="GO:0008080">
    <property type="term" value="F:N-acetyltransferase activity"/>
    <property type="evidence" value="ECO:0007669"/>
    <property type="project" value="InterPro"/>
</dbReference>
<dbReference type="SUPFAM" id="SSF55729">
    <property type="entry name" value="Acyl-CoA N-acyltransferases (Nat)"/>
    <property type="match status" value="1"/>
</dbReference>
<dbReference type="PANTHER" id="PTHR13947">
    <property type="entry name" value="GNAT FAMILY N-ACETYLTRANSFERASE"/>
    <property type="match status" value="1"/>
</dbReference>
<name>A0A7X9RTL5_9BACT</name>
<evidence type="ECO:0000256" key="1">
    <source>
        <dbReference type="ARBA" id="ARBA00022679"/>
    </source>
</evidence>
<dbReference type="Proteomes" id="UP000576082">
    <property type="component" value="Unassembled WGS sequence"/>
</dbReference>
<dbReference type="CDD" id="cd04301">
    <property type="entry name" value="NAT_SF"/>
    <property type="match status" value="1"/>
</dbReference>
<dbReference type="InterPro" id="IPR050769">
    <property type="entry name" value="NAT_camello-type"/>
</dbReference>
<comment type="caution">
    <text evidence="3">The sequence shown here is derived from an EMBL/GenBank/DDBJ whole genome shotgun (WGS) entry which is preliminary data.</text>
</comment>
<keyword evidence="1 3" id="KW-0808">Transferase</keyword>
<evidence type="ECO:0000313" key="3">
    <source>
        <dbReference type="EMBL" id="NME67397.1"/>
    </source>
</evidence>
<dbReference type="InterPro" id="IPR000182">
    <property type="entry name" value="GNAT_dom"/>
</dbReference>
<dbReference type="PROSITE" id="PS51186">
    <property type="entry name" value="GNAT"/>
    <property type="match status" value="1"/>
</dbReference>
<gene>
    <name evidence="3" type="ORF">HHU12_05420</name>
</gene>
<dbReference type="EMBL" id="JABANE010000010">
    <property type="protein sequence ID" value="NME67397.1"/>
    <property type="molecule type" value="Genomic_DNA"/>
</dbReference>
<organism evidence="3 4">
    <name type="scientific">Flammeovirga aprica JL-4</name>
    <dbReference type="NCBI Taxonomy" id="694437"/>
    <lineage>
        <taxon>Bacteria</taxon>
        <taxon>Pseudomonadati</taxon>
        <taxon>Bacteroidota</taxon>
        <taxon>Cytophagia</taxon>
        <taxon>Cytophagales</taxon>
        <taxon>Flammeovirgaceae</taxon>
        <taxon>Flammeovirga</taxon>
    </lineage>
</organism>
<dbReference type="PANTHER" id="PTHR13947:SF37">
    <property type="entry name" value="LD18367P"/>
    <property type="match status" value="1"/>
</dbReference>
<accession>A0A7X9RTL5</accession>
<proteinExistence type="predicted"/>
<dbReference type="InterPro" id="IPR016181">
    <property type="entry name" value="Acyl_CoA_acyltransferase"/>
</dbReference>
<protein>
    <submittedName>
        <fullName evidence="3">GNAT family N-acetyltransferase</fullName>
    </submittedName>
</protein>
<reference evidence="3 4" key="1">
    <citation type="submission" date="2020-04" db="EMBL/GenBank/DDBJ databases">
        <title>Flammeovirga sp. SR4, a novel species isolated from seawater.</title>
        <authorList>
            <person name="Wang X."/>
        </authorList>
    </citation>
    <scope>NUCLEOTIDE SEQUENCE [LARGE SCALE GENOMIC DNA]</scope>
    <source>
        <strain evidence="3 4">ATCC 23126</strain>
    </source>
</reference>
<sequence length="156" mass="17956">MITLIKTDAKHRDFLHLVKLLNEDLAVRNGDDNDFYMQYNGLEEIDHVILAYSEGKVVGCGAMKEFEKRVFEVKRMYVLQDQRGKGIATKVLQELEEWGVAMNLKALVLETGLMLPEAIGLYEKYGFDKTPNYGQYIGNDDSVCFRKELKFPSYES</sequence>
<dbReference type="Pfam" id="PF00583">
    <property type="entry name" value="Acetyltransf_1"/>
    <property type="match status" value="1"/>
</dbReference>
<evidence type="ECO:0000259" key="2">
    <source>
        <dbReference type="PROSITE" id="PS51186"/>
    </source>
</evidence>
<evidence type="ECO:0000313" key="4">
    <source>
        <dbReference type="Proteomes" id="UP000576082"/>
    </source>
</evidence>